<dbReference type="Proteomes" id="UP001732700">
    <property type="component" value="Chromosome 3C"/>
</dbReference>
<reference evidence="1" key="1">
    <citation type="submission" date="2021-05" db="EMBL/GenBank/DDBJ databases">
        <authorList>
            <person name="Scholz U."/>
            <person name="Mascher M."/>
            <person name="Fiebig A."/>
        </authorList>
    </citation>
    <scope>NUCLEOTIDE SEQUENCE [LARGE SCALE GENOMIC DNA]</scope>
</reference>
<protein>
    <submittedName>
        <fullName evidence="1">Uncharacterized protein</fullName>
    </submittedName>
</protein>
<organism evidence="1 2">
    <name type="scientific">Avena sativa</name>
    <name type="common">Oat</name>
    <dbReference type="NCBI Taxonomy" id="4498"/>
    <lineage>
        <taxon>Eukaryota</taxon>
        <taxon>Viridiplantae</taxon>
        <taxon>Streptophyta</taxon>
        <taxon>Embryophyta</taxon>
        <taxon>Tracheophyta</taxon>
        <taxon>Spermatophyta</taxon>
        <taxon>Magnoliopsida</taxon>
        <taxon>Liliopsida</taxon>
        <taxon>Poales</taxon>
        <taxon>Poaceae</taxon>
        <taxon>BOP clade</taxon>
        <taxon>Pooideae</taxon>
        <taxon>Poodae</taxon>
        <taxon>Poeae</taxon>
        <taxon>Poeae Chloroplast Group 1 (Aveneae type)</taxon>
        <taxon>Aveninae</taxon>
        <taxon>Avena</taxon>
    </lineage>
</organism>
<proteinExistence type="predicted"/>
<dbReference type="EnsemblPlants" id="AVESA.00010b.r2.3CG0500680.1">
    <property type="protein sequence ID" value="AVESA.00010b.r2.3CG0500680.1.CDS"/>
    <property type="gene ID" value="AVESA.00010b.r2.3CG0500680"/>
</dbReference>
<reference evidence="1" key="2">
    <citation type="submission" date="2025-09" db="UniProtKB">
        <authorList>
            <consortium name="EnsemblPlants"/>
        </authorList>
    </citation>
    <scope>IDENTIFICATION</scope>
</reference>
<sequence length="613" mass="66704">MDLPKRVAPQGSPGRNPREAPRAMEGDENATPRRPVPARSASPQRKKVLGERNGAGSGSRGDGASAQPKVTPSPPSPNSRSGAYDPRTNYTTPRPEFLRYDPKRSAEILLRLDRERQVEEEISSVTSGTEISEAVSTDSSARESDSESDDEDEEEVLPAQGGGWARRVFLLLVSAACLLCYVYCMNSAPSPATSEEPLSFVGWNGSMHDVGVHEVFSLGPVDMMMGLEDEPEADMGQTVYRDSEDGILSHGPGGSATNFMAVAMMGLADACPHVPFGEFSCQIGDENVDVLKEDSEIGKLKSEGVISRDVSDDSFGSTYSYDTSMEEDKLGSVHQERGEDDSDHSMEKIMESGSVKVEDDDKELHAALEYGNTAEAAKEVVHMVKKFWSAVQPHLLKMLAFLSLAGFVTAMLKYSQRSRNVNVPKSKRIPSAPPARVPILAPHSIAQPPAFHSEQPDQRTIPKQEPSSCSELPVQSLLPKPDPSVGLNVPSVGQRNRDQKIQQGDVMASIVRASDVMDHEDIDKSKPPVIQLLGEFSYLEIGSSRGRPVKDSNQHGGDTTVQESVKMQKESDKTQIPGVQAARKKESTAEEEKIDATPTPLRRSTRLRKKASP</sequence>
<accession>A0ACD5VUK3</accession>
<evidence type="ECO:0000313" key="1">
    <source>
        <dbReference type="EnsemblPlants" id="AVESA.00010b.r2.3CG0500680.1.CDS"/>
    </source>
</evidence>
<keyword evidence="2" id="KW-1185">Reference proteome</keyword>
<evidence type="ECO:0000313" key="2">
    <source>
        <dbReference type="Proteomes" id="UP001732700"/>
    </source>
</evidence>
<name>A0ACD5VUK3_AVESA</name>